<reference evidence="3" key="1">
    <citation type="journal article" date="2019" name="Int. J. Syst. Evol. Microbiol.">
        <title>The Global Catalogue of Microorganisms (GCM) 10K type strain sequencing project: providing services to taxonomists for standard genome sequencing and annotation.</title>
        <authorList>
            <consortium name="The Broad Institute Genomics Platform"/>
            <consortium name="The Broad Institute Genome Sequencing Center for Infectious Disease"/>
            <person name="Wu L."/>
            <person name="Ma J."/>
        </authorList>
    </citation>
    <scope>NUCLEOTIDE SEQUENCE [LARGE SCALE GENOMIC DNA]</scope>
    <source>
        <strain evidence="3">CCM 8907</strain>
    </source>
</reference>
<organism evidence="2 3">
    <name type="scientific">Levilactobacillus tangyuanensis</name>
    <dbReference type="NCBI Taxonomy" id="2486021"/>
    <lineage>
        <taxon>Bacteria</taxon>
        <taxon>Bacillati</taxon>
        <taxon>Bacillota</taxon>
        <taxon>Bacilli</taxon>
        <taxon>Lactobacillales</taxon>
        <taxon>Lactobacillaceae</taxon>
        <taxon>Levilactobacillus</taxon>
    </lineage>
</organism>
<sequence>MQPVRGPKRWLGLLVVGIILFAGGGGTGYMLGQQQAKAQQTSQLKNAPKGMTGKRPSKPGNAPSNDSSSN</sequence>
<keyword evidence="3" id="KW-1185">Reference proteome</keyword>
<dbReference type="EMBL" id="JBHSSJ010000001">
    <property type="protein sequence ID" value="MFC6273909.1"/>
    <property type="molecule type" value="Genomic_DNA"/>
</dbReference>
<protein>
    <submittedName>
        <fullName evidence="2">Uncharacterized protein</fullName>
    </submittedName>
</protein>
<evidence type="ECO:0000256" key="1">
    <source>
        <dbReference type="SAM" id="MobiDB-lite"/>
    </source>
</evidence>
<comment type="caution">
    <text evidence="2">The sequence shown here is derived from an EMBL/GenBank/DDBJ whole genome shotgun (WGS) entry which is preliminary data.</text>
</comment>
<dbReference type="RefSeq" id="WP_125638739.1">
    <property type="nucleotide sequence ID" value="NZ_JBHSSJ010000001.1"/>
</dbReference>
<proteinExistence type="predicted"/>
<evidence type="ECO:0000313" key="3">
    <source>
        <dbReference type="Proteomes" id="UP001596191"/>
    </source>
</evidence>
<feature type="compositionally biased region" description="Low complexity" evidence="1">
    <location>
        <begin position="33"/>
        <end position="43"/>
    </location>
</feature>
<evidence type="ECO:0000313" key="2">
    <source>
        <dbReference type="EMBL" id="MFC6273909.1"/>
    </source>
</evidence>
<accession>A0ABW1TKV3</accession>
<name>A0ABW1TKV3_9LACO</name>
<dbReference type="Proteomes" id="UP001596191">
    <property type="component" value="Unassembled WGS sequence"/>
</dbReference>
<gene>
    <name evidence="2" type="ORF">ACFQET_00080</name>
</gene>
<feature type="region of interest" description="Disordered" evidence="1">
    <location>
        <begin position="33"/>
        <end position="70"/>
    </location>
</feature>